<feature type="transmembrane region" description="Helical" evidence="9">
    <location>
        <begin position="138"/>
        <end position="164"/>
    </location>
</feature>
<evidence type="ECO:0000313" key="12">
    <source>
        <dbReference type="Proteomes" id="UP000283946"/>
    </source>
</evidence>
<dbReference type="InterPro" id="IPR000515">
    <property type="entry name" value="MetI-like"/>
</dbReference>
<feature type="transmembrane region" description="Helical" evidence="9">
    <location>
        <begin position="291"/>
        <end position="315"/>
    </location>
</feature>
<dbReference type="GO" id="GO:0015871">
    <property type="term" value="P:choline transport"/>
    <property type="evidence" value="ECO:0007669"/>
    <property type="project" value="TreeGrafter"/>
</dbReference>
<dbReference type="GO" id="GO:0031460">
    <property type="term" value="P:glycine betaine transport"/>
    <property type="evidence" value="ECO:0007669"/>
    <property type="project" value="TreeGrafter"/>
</dbReference>
<dbReference type="GO" id="GO:0005275">
    <property type="term" value="F:amine transmembrane transporter activity"/>
    <property type="evidence" value="ECO:0007669"/>
    <property type="project" value="TreeGrafter"/>
</dbReference>
<dbReference type="CDD" id="cd13639">
    <property type="entry name" value="PBP2_OpuAC_like"/>
    <property type="match status" value="1"/>
</dbReference>
<dbReference type="PANTHER" id="PTHR47737">
    <property type="entry name" value="GLYCINE BETAINE/PROLINE BETAINE TRANSPORT SYSTEM PERMEASE PROTEIN PROW"/>
    <property type="match status" value="1"/>
</dbReference>
<dbReference type="AlphaFoldDB" id="A0AAD1AEN3"/>
<evidence type="ECO:0000256" key="6">
    <source>
        <dbReference type="ARBA" id="ARBA00023136"/>
    </source>
</evidence>
<comment type="similarity">
    <text evidence="7">In the C-terminal section; belongs to the OsmX family.</text>
</comment>
<feature type="transmembrane region" description="Helical" evidence="9">
    <location>
        <begin position="203"/>
        <end position="229"/>
    </location>
</feature>
<accession>A0AAD1AEN3</accession>
<dbReference type="InterPro" id="IPR035906">
    <property type="entry name" value="MetI-like_sf"/>
</dbReference>
<evidence type="ECO:0000256" key="8">
    <source>
        <dbReference type="ARBA" id="ARBA00035652"/>
    </source>
</evidence>
<keyword evidence="4 9" id="KW-0812">Transmembrane</keyword>
<evidence type="ECO:0000256" key="4">
    <source>
        <dbReference type="ARBA" id="ARBA00022692"/>
    </source>
</evidence>
<keyword evidence="6 9" id="KW-0472">Membrane</keyword>
<dbReference type="Gene3D" id="1.10.3720.10">
    <property type="entry name" value="MetI-like"/>
    <property type="match status" value="1"/>
</dbReference>
<name>A0AAD1AEN3_9MICO</name>
<feature type="transmembrane region" description="Helical" evidence="9">
    <location>
        <begin position="52"/>
        <end position="83"/>
    </location>
</feature>
<dbReference type="Pfam" id="PF04069">
    <property type="entry name" value="OpuAC"/>
    <property type="match status" value="1"/>
</dbReference>
<dbReference type="Gene3D" id="3.40.190.100">
    <property type="entry name" value="Glycine betaine-binding periplasmic protein, domain 2"/>
    <property type="match status" value="1"/>
</dbReference>
<dbReference type="RefSeq" id="WP_104266449.1">
    <property type="nucleotide sequence ID" value="NZ_CP028130.1"/>
</dbReference>
<dbReference type="PANTHER" id="PTHR47737:SF1">
    <property type="entry name" value="GLYCINE BETAINE_PROLINE BETAINE TRANSPORT SYSTEM PERMEASE PROTEIN PROW"/>
    <property type="match status" value="1"/>
</dbReference>
<dbReference type="CDD" id="cd06261">
    <property type="entry name" value="TM_PBP2"/>
    <property type="match status" value="1"/>
</dbReference>
<sequence>MSGLSFRLPLGAAAEGAFTLLTHTFQPFFDVLRTVFGGLYSGVDLVLATPPFWVIVAFLAVLAYAVRGWVFGIATAVGLLVIVGVDQWDNAMDSLALVLVSSVIAIALSVPLGVLAARNQTASAVIRPVLDLMQTMPAFVYLIPALILFRVGVVPGIVATIVFAMAPGVRLTELGIRGVDPELVEAGESFGSSRWRILRQIQLPLALPSILAGLNQVIMLSLSMVVIAGMVGAGGLGGDVVASLNRIDIALGFEAGIAVVILAVILDRMTGALGSPSPARLARARDRRAVVATRAAVGVVSIGLVASLGAATLAVPAAAASVDNGDRTEVTIAVFQGWDEGIAVSALWESVLEAKGYVVTLQNADVAPGFQGLSTGDYDLALDTWLPVTHASYVEKHSDSIVDLGAWNDEAKLTVAVNENAPINSLEELAANPGVVGNRLIGIEPGSGLNRTMTDAVIPGYGLERMDYLTSSTPAMLQELSNATRAGENIAVTLWRPHWAYDVFALKNLADPKGLLGKAESLHSFGSASFDADYPTMSRWIRNFRMDSTTLASLENALFNAGKGDRAAALDGWVGEHRAYVDALTS</sequence>
<evidence type="ECO:0000256" key="1">
    <source>
        <dbReference type="ARBA" id="ARBA00004141"/>
    </source>
</evidence>
<keyword evidence="3" id="KW-1003">Cell membrane</keyword>
<evidence type="ECO:0000256" key="3">
    <source>
        <dbReference type="ARBA" id="ARBA00022475"/>
    </source>
</evidence>
<evidence type="ECO:0000313" key="11">
    <source>
        <dbReference type="EMBL" id="AZZ57201.1"/>
    </source>
</evidence>
<organism evidence="11 12">
    <name type="scientific">Rathayibacter iranicus</name>
    <dbReference type="NCBI Taxonomy" id="59737"/>
    <lineage>
        <taxon>Bacteria</taxon>
        <taxon>Bacillati</taxon>
        <taxon>Actinomycetota</taxon>
        <taxon>Actinomycetes</taxon>
        <taxon>Micrococcales</taxon>
        <taxon>Microbacteriaceae</taxon>
        <taxon>Rathayibacter</taxon>
    </lineage>
</organism>
<dbReference type="GO" id="GO:0015226">
    <property type="term" value="F:carnitine transmembrane transporter activity"/>
    <property type="evidence" value="ECO:0007669"/>
    <property type="project" value="TreeGrafter"/>
</dbReference>
<dbReference type="Proteomes" id="UP000283946">
    <property type="component" value="Chromosome"/>
</dbReference>
<keyword evidence="5 9" id="KW-1133">Transmembrane helix</keyword>
<evidence type="ECO:0000259" key="10">
    <source>
        <dbReference type="PROSITE" id="PS50928"/>
    </source>
</evidence>
<dbReference type="InterPro" id="IPR007210">
    <property type="entry name" value="ABC_Gly_betaine_transp_sub-bd"/>
</dbReference>
<comment type="subcellular location">
    <subcellularLocation>
        <location evidence="9">Cell membrane</location>
        <topology evidence="9">Multi-pass membrane protein</topology>
    </subcellularLocation>
    <subcellularLocation>
        <location evidence="1">Membrane</location>
        <topology evidence="1">Multi-pass membrane protein</topology>
    </subcellularLocation>
</comment>
<evidence type="ECO:0000256" key="5">
    <source>
        <dbReference type="ARBA" id="ARBA00022989"/>
    </source>
</evidence>
<comment type="similarity">
    <text evidence="8">In the N-terminal section; belongs to the binding-protein-dependent transport system permease family.</text>
</comment>
<dbReference type="FunFam" id="1.10.3720.10:FF:000001">
    <property type="entry name" value="Glycine betaine ABC transporter, permease"/>
    <property type="match status" value="1"/>
</dbReference>
<dbReference type="KEGG" id="ria:C7V51_15980"/>
<feature type="domain" description="ABC transmembrane type-1" evidence="10">
    <location>
        <begin position="91"/>
        <end position="270"/>
    </location>
</feature>
<dbReference type="SUPFAM" id="SSF53850">
    <property type="entry name" value="Periplasmic binding protein-like II"/>
    <property type="match status" value="1"/>
</dbReference>
<evidence type="ECO:0000256" key="7">
    <source>
        <dbReference type="ARBA" id="ARBA00035642"/>
    </source>
</evidence>
<protein>
    <submittedName>
        <fullName evidence="11">Glycine/betaine ABC transporter permease</fullName>
    </submittedName>
</protein>
<comment type="similarity">
    <text evidence="9">Belongs to the binding-protein-dependent transport system permease family.</text>
</comment>
<proteinExistence type="inferred from homology"/>
<evidence type="ECO:0000256" key="2">
    <source>
        <dbReference type="ARBA" id="ARBA00022448"/>
    </source>
</evidence>
<dbReference type="GO" id="GO:0043190">
    <property type="term" value="C:ATP-binding cassette (ABC) transporter complex"/>
    <property type="evidence" value="ECO:0007669"/>
    <property type="project" value="InterPro"/>
</dbReference>
<reference evidence="11 12" key="1">
    <citation type="submission" date="2018-03" db="EMBL/GenBank/DDBJ databases">
        <title>Bacteriophage NCPPB3778 and a type I-E CRISPR drive the evolution of the US Biological Select Agent, Rathayibacter toxicus.</title>
        <authorList>
            <person name="Davis E.W.II."/>
            <person name="Tabima J.F."/>
            <person name="Weisberg A.J."/>
            <person name="Dantas Lopes L."/>
            <person name="Wiseman M.S."/>
            <person name="Wiseman M.S."/>
            <person name="Pupko T."/>
            <person name="Belcher M.S."/>
            <person name="Sechler A.J."/>
            <person name="Tancos M.A."/>
            <person name="Schroeder B.K."/>
            <person name="Murray T.D."/>
            <person name="Luster D.G."/>
            <person name="Schneider W.L."/>
            <person name="Rogers E."/>
            <person name="Andreote F.D."/>
            <person name="Grunwald N.J."/>
            <person name="Putnam M.L."/>
            <person name="Chang J.H."/>
        </authorList>
    </citation>
    <scope>NUCLEOTIDE SEQUENCE [LARGE SCALE GENOMIC DNA]</scope>
    <source>
        <strain evidence="11 12">NCCPB 2253</strain>
    </source>
</reference>
<dbReference type="Pfam" id="PF00528">
    <property type="entry name" value="BPD_transp_1"/>
    <property type="match status" value="1"/>
</dbReference>
<feature type="transmembrane region" description="Helical" evidence="9">
    <location>
        <begin position="95"/>
        <end position="118"/>
    </location>
</feature>
<dbReference type="PROSITE" id="PS50928">
    <property type="entry name" value="ABC_TM1"/>
    <property type="match status" value="1"/>
</dbReference>
<evidence type="ECO:0000256" key="9">
    <source>
        <dbReference type="RuleBase" id="RU363032"/>
    </source>
</evidence>
<keyword evidence="2 9" id="KW-0813">Transport</keyword>
<gene>
    <name evidence="11" type="ORF">C7V51_15980</name>
</gene>
<dbReference type="Gene3D" id="3.40.190.10">
    <property type="entry name" value="Periplasmic binding protein-like II"/>
    <property type="match status" value="1"/>
</dbReference>
<dbReference type="EMBL" id="CP028130">
    <property type="protein sequence ID" value="AZZ57201.1"/>
    <property type="molecule type" value="Genomic_DNA"/>
</dbReference>
<dbReference type="SUPFAM" id="SSF161098">
    <property type="entry name" value="MetI-like"/>
    <property type="match status" value="1"/>
</dbReference>